<feature type="region of interest" description="Disordered" evidence="3">
    <location>
        <begin position="212"/>
        <end position="254"/>
    </location>
</feature>
<dbReference type="InterPro" id="IPR011051">
    <property type="entry name" value="RmlC_Cupin_sf"/>
</dbReference>
<dbReference type="AlphaFoldDB" id="A0A4Y9YZD8"/>
<proteinExistence type="inferred from homology"/>
<organism evidence="4 5">
    <name type="scientific">Rhodofomes roseus</name>
    <dbReference type="NCBI Taxonomy" id="34475"/>
    <lineage>
        <taxon>Eukaryota</taxon>
        <taxon>Fungi</taxon>
        <taxon>Dikarya</taxon>
        <taxon>Basidiomycota</taxon>
        <taxon>Agaricomycotina</taxon>
        <taxon>Agaricomycetes</taxon>
        <taxon>Polyporales</taxon>
        <taxon>Rhodofomes</taxon>
    </lineage>
</organism>
<evidence type="ECO:0000256" key="3">
    <source>
        <dbReference type="SAM" id="MobiDB-lite"/>
    </source>
</evidence>
<dbReference type="Proteomes" id="UP000298390">
    <property type="component" value="Unassembled WGS sequence"/>
</dbReference>
<protein>
    <recommendedName>
        <fullName evidence="2">Peroxisomal membrane protein PEX16</fullName>
    </recommendedName>
</protein>
<dbReference type="InterPro" id="IPR013919">
    <property type="entry name" value="Pex16"/>
</dbReference>
<dbReference type="EMBL" id="SEKV01000062">
    <property type="protein sequence ID" value="TFY67140.1"/>
    <property type="molecule type" value="Genomic_DNA"/>
</dbReference>
<dbReference type="SUPFAM" id="SSF51182">
    <property type="entry name" value="RmlC-like cupins"/>
    <property type="match status" value="1"/>
</dbReference>
<evidence type="ECO:0000313" key="5">
    <source>
        <dbReference type="Proteomes" id="UP000298390"/>
    </source>
</evidence>
<dbReference type="Gene3D" id="2.60.120.10">
    <property type="entry name" value="Jelly Rolls"/>
    <property type="match status" value="1"/>
</dbReference>
<dbReference type="InterPro" id="IPR014710">
    <property type="entry name" value="RmlC-like_jellyroll"/>
</dbReference>
<dbReference type="Gene3D" id="2.20.70.150">
    <property type="match status" value="1"/>
</dbReference>
<keyword evidence="2" id="KW-0962">Peroxisome biogenesis</keyword>
<name>A0A4Y9YZD8_9APHY</name>
<gene>
    <name evidence="4" type="ORF">EVJ58_g1820</name>
</gene>
<evidence type="ECO:0000256" key="2">
    <source>
        <dbReference type="RuleBase" id="RU365003"/>
    </source>
</evidence>
<comment type="subcellular location">
    <subcellularLocation>
        <location evidence="2">Peroxisome membrane</location>
    </subcellularLocation>
</comment>
<sequence length="525" mass="58763">MAPAFEAAHHTLTQLSLAAASPSGGLPRSPRPGLSFSSMSSHFARYESFLVKNVSTISSLESTLRSITWILPGRFRDAELASEALSASLNVMSMYHDTLLEKVVQADPKYKALIPPSLHTRYTRAWSEKDSLYKWAARVLQLVRFTELLIEMGLRRKVSQRNRWRGIVLLEVIKAVSRLVLLRITRRPVLTPPIPEREFDPSAIPLDAEAVSPTLAPSSPPSSLPVTPEHLKNNHEPLPLHPLLTPPPPTQSPQQVEDFLLPKALNTSSVKPPTALIATLASPKDWLSEIIYILRPLVYATMLSRKRRNTNPLMVILMMELLARNMRRVPQRSAQLERAEYALRDRDMLWYILRGSIWESWTKPKLEAFANKTANAPLLGLFSALMRDWVPLIDEYHYYLRRVVTGHNDAGIAIVRSDGTVPRKESGFAGVSGNPLWITDKVPTDDNTGDPQSVKGKIILEMEDGSETLFETPGDVVIQRGTIHAWRNPGPGWTRWVTVLVDAKPAVVGDKVLGTEIRAFEEAFS</sequence>
<dbReference type="PANTHER" id="PTHR13299:SF0">
    <property type="entry name" value="PEROXISOMAL MEMBRANE PROTEIN PEX16"/>
    <property type="match status" value="1"/>
</dbReference>
<keyword evidence="2" id="KW-0576">Peroxisome</keyword>
<dbReference type="PANTHER" id="PTHR13299">
    <property type="entry name" value="PEROXISOMAL MEMBRANE PROTEIN PEX16"/>
    <property type="match status" value="1"/>
</dbReference>
<dbReference type="GO" id="GO:0007031">
    <property type="term" value="P:peroxisome organization"/>
    <property type="evidence" value="ECO:0007669"/>
    <property type="project" value="UniProtKB-KW"/>
</dbReference>
<evidence type="ECO:0000256" key="1">
    <source>
        <dbReference type="ARBA" id="ARBA00009505"/>
    </source>
</evidence>
<dbReference type="Pfam" id="PF08610">
    <property type="entry name" value="Pex16"/>
    <property type="match status" value="1"/>
</dbReference>
<comment type="caution">
    <text evidence="4">The sequence shown here is derived from an EMBL/GenBank/DDBJ whole genome shotgun (WGS) entry which is preliminary data.</text>
</comment>
<dbReference type="GO" id="GO:0005778">
    <property type="term" value="C:peroxisomal membrane"/>
    <property type="evidence" value="ECO:0007669"/>
    <property type="project" value="UniProtKB-SubCell"/>
</dbReference>
<accession>A0A4Y9YZD8</accession>
<dbReference type="STRING" id="34475.A0A4Y9YZD8"/>
<reference evidence="4 5" key="1">
    <citation type="submission" date="2019-01" db="EMBL/GenBank/DDBJ databases">
        <title>Genome sequencing of the rare red list fungi Fomitopsis rosea.</title>
        <authorList>
            <person name="Buettner E."/>
            <person name="Kellner H."/>
        </authorList>
    </citation>
    <scope>NUCLEOTIDE SEQUENCE [LARGE SCALE GENOMIC DNA]</scope>
    <source>
        <strain evidence="4 5">DSM 105464</strain>
    </source>
</reference>
<comment type="similarity">
    <text evidence="1 2">Belongs to the peroxin-16 family.</text>
</comment>
<evidence type="ECO:0000313" key="4">
    <source>
        <dbReference type="EMBL" id="TFY67140.1"/>
    </source>
</evidence>